<dbReference type="InterPro" id="IPR006941">
    <property type="entry name" value="RNase_CAF1"/>
</dbReference>
<dbReference type="SUPFAM" id="SSF53098">
    <property type="entry name" value="Ribonuclease H-like"/>
    <property type="match status" value="1"/>
</dbReference>
<comment type="subunit">
    <text evidence="6">Component of the CCR4-NOT complex, at least composed of CRR4 and CAF1 proteins.</text>
</comment>
<feature type="compositionally biased region" description="Basic and acidic residues" evidence="19">
    <location>
        <begin position="353"/>
        <end position="369"/>
    </location>
</feature>
<dbReference type="GO" id="GO:0046872">
    <property type="term" value="F:metal ion binding"/>
    <property type="evidence" value="ECO:0007669"/>
    <property type="project" value="UniProtKB-KW"/>
</dbReference>
<comment type="caution">
    <text evidence="20">The sequence shown here is derived from an EMBL/GenBank/DDBJ whole genome shotgun (WGS) entry which is preliminary data.</text>
</comment>
<evidence type="ECO:0000256" key="3">
    <source>
        <dbReference type="ARBA" id="ARBA00004123"/>
    </source>
</evidence>
<dbReference type="InterPro" id="IPR039637">
    <property type="entry name" value="CNOT7/CNOT8/Pop2"/>
</dbReference>
<dbReference type="OrthoDB" id="696953at2759"/>
<evidence type="ECO:0000256" key="9">
    <source>
        <dbReference type="ARBA" id="ARBA00022722"/>
    </source>
</evidence>
<dbReference type="GO" id="GO:0005634">
    <property type="term" value="C:nucleus"/>
    <property type="evidence" value="ECO:0007669"/>
    <property type="project" value="UniProtKB-SubCell"/>
</dbReference>
<comment type="catalytic activity">
    <reaction evidence="1">
        <text>Exonucleolytic cleavage of poly(A) to 5'-AMP.</text>
        <dbReference type="EC" id="3.1.13.4"/>
    </reaction>
</comment>
<evidence type="ECO:0000256" key="4">
    <source>
        <dbReference type="ARBA" id="ARBA00004496"/>
    </source>
</evidence>
<keyword evidence="10" id="KW-0479">Metal-binding</keyword>
<dbReference type="EC" id="3.1.13.4" evidence="7"/>
<gene>
    <name evidence="20" type="ORF">Bca52824_064682</name>
</gene>
<evidence type="ECO:0000256" key="12">
    <source>
        <dbReference type="ARBA" id="ARBA00022839"/>
    </source>
</evidence>
<organism evidence="20 21">
    <name type="scientific">Brassica carinata</name>
    <name type="common">Ethiopian mustard</name>
    <name type="synonym">Abyssinian cabbage</name>
    <dbReference type="NCBI Taxonomy" id="52824"/>
    <lineage>
        <taxon>Eukaryota</taxon>
        <taxon>Viridiplantae</taxon>
        <taxon>Streptophyta</taxon>
        <taxon>Embryophyta</taxon>
        <taxon>Tracheophyta</taxon>
        <taxon>Spermatophyta</taxon>
        <taxon>Magnoliopsida</taxon>
        <taxon>eudicotyledons</taxon>
        <taxon>Gunneridae</taxon>
        <taxon>Pentapetalae</taxon>
        <taxon>rosids</taxon>
        <taxon>malvids</taxon>
        <taxon>Brassicales</taxon>
        <taxon>Brassicaceae</taxon>
        <taxon>Brassiceae</taxon>
        <taxon>Brassica</taxon>
    </lineage>
</organism>
<comment type="function">
    <text evidence="17">Ubiquitous transcription factor required for a diverse set of processes. It is a component of the CCR4 complex involved in the control of gene expression.</text>
</comment>
<keyword evidence="16" id="KW-0539">Nucleus</keyword>
<evidence type="ECO:0000313" key="20">
    <source>
        <dbReference type="EMBL" id="KAG2270127.1"/>
    </source>
</evidence>
<dbReference type="GO" id="GO:0003723">
    <property type="term" value="F:RNA binding"/>
    <property type="evidence" value="ECO:0007669"/>
    <property type="project" value="UniProtKB-KW"/>
</dbReference>
<evidence type="ECO:0000256" key="2">
    <source>
        <dbReference type="ARBA" id="ARBA00001968"/>
    </source>
</evidence>
<evidence type="ECO:0000256" key="15">
    <source>
        <dbReference type="ARBA" id="ARBA00023163"/>
    </source>
</evidence>
<dbReference type="GO" id="GO:0030014">
    <property type="term" value="C:CCR4-NOT complex"/>
    <property type="evidence" value="ECO:0007669"/>
    <property type="project" value="InterPro"/>
</dbReference>
<sequence length="369" mass="43072">MEEEMKLIKKVLKTCEFIALDTEFPGCLMETPIGATDETRYKNLKFNVERTKPIQPGFTLFERDGSIGGTWEVNFKDFDARTDACNEKSIEFLRRNGLNFKKIRQEGVGIEEFFNEFGQILKDVDKKLKWVSFDGSYDLAYLVQGLTGRKPLPETLEAFNKTVEETLGLTFDVKKIAVDCKGVSARYGLQRIADDLHIKRVGDAHHAGSDSELTARVFTDLIFSISKEQQREREEEKQNEERMKRAMHIVHEAEQKRKREEEEENEERMKRAMHIMHEAEEAFVMERRGYEKVQPRCGYLPCLASFDYWVGTVIRLLEIKDDLIAYRINRNNTKTKAMIFKSRDKTSLNLPQMERHSSDLPKDPNYKMI</sequence>
<evidence type="ECO:0000256" key="11">
    <source>
        <dbReference type="ARBA" id="ARBA00022801"/>
    </source>
</evidence>
<dbReference type="InterPro" id="IPR036397">
    <property type="entry name" value="RNaseH_sf"/>
</dbReference>
<evidence type="ECO:0000256" key="19">
    <source>
        <dbReference type="SAM" id="MobiDB-lite"/>
    </source>
</evidence>
<keyword evidence="21" id="KW-1185">Reference proteome</keyword>
<evidence type="ECO:0000256" key="18">
    <source>
        <dbReference type="SAM" id="Coils"/>
    </source>
</evidence>
<dbReference type="GO" id="GO:0005737">
    <property type="term" value="C:cytoplasm"/>
    <property type="evidence" value="ECO:0007669"/>
    <property type="project" value="UniProtKB-SubCell"/>
</dbReference>
<evidence type="ECO:0000313" key="21">
    <source>
        <dbReference type="Proteomes" id="UP000886595"/>
    </source>
</evidence>
<keyword evidence="18" id="KW-0175">Coiled coil</keyword>
<protein>
    <recommendedName>
        <fullName evidence="7">poly(A)-specific ribonuclease</fullName>
        <ecNumber evidence="7">3.1.13.4</ecNumber>
    </recommendedName>
</protein>
<comment type="cofactor">
    <cofactor evidence="2">
        <name>a divalent metal cation</name>
        <dbReference type="ChEBI" id="CHEBI:60240"/>
    </cofactor>
</comment>
<evidence type="ECO:0000256" key="7">
    <source>
        <dbReference type="ARBA" id="ARBA00012161"/>
    </source>
</evidence>
<name>A0A8X7QH88_BRACI</name>
<dbReference type="Gene3D" id="3.30.420.10">
    <property type="entry name" value="Ribonuclease H-like superfamily/Ribonuclease H"/>
    <property type="match status" value="1"/>
</dbReference>
<evidence type="ECO:0000256" key="5">
    <source>
        <dbReference type="ARBA" id="ARBA00008372"/>
    </source>
</evidence>
<evidence type="ECO:0000256" key="17">
    <source>
        <dbReference type="ARBA" id="ARBA00025148"/>
    </source>
</evidence>
<dbReference type="InterPro" id="IPR012337">
    <property type="entry name" value="RNaseH-like_sf"/>
</dbReference>
<evidence type="ECO:0000256" key="16">
    <source>
        <dbReference type="ARBA" id="ARBA00023242"/>
    </source>
</evidence>
<dbReference type="Proteomes" id="UP000886595">
    <property type="component" value="Unassembled WGS sequence"/>
</dbReference>
<keyword evidence="13" id="KW-0694">RNA-binding</keyword>
<accession>A0A8X7QH88</accession>
<keyword evidence="11" id="KW-0378">Hydrolase</keyword>
<proteinExistence type="inferred from homology"/>
<evidence type="ECO:0000256" key="1">
    <source>
        <dbReference type="ARBA" id="ARBA00001663"/>
    </source>
</evidence>
<feature type="coiled-coil region" evidence="18">
    <location>
        <begin position="226"/>
        <end position="282"/>
    </location>
</feature>
<comment type="similarity">
    <text evidence="5">Belongs to the CAF1 family.</text>
</comment>
<feature type="region of interest" description="Disordered" evidence="19">
    <location>
        <begin position="348"/>
        <end position="369"/>
    </location>
</feature>
<dbReference type="Pfam" id="PF04857">
    <property type="entry name" value="CAF1"/>
    <property type="match status" value="1"/>
</dbReference>
<evidence type="ECO:0000256" key="13">
    <source>
        <dbReference type="ARBA" id="ARBA00022884"/>
    </source>
</evidence>
<dbReference type="GO" id="GO:0004535">
    <property type="term" value="F:poly(A)-specific ribonuclease activity"/>
    <property type="evidence" value="ECO:0007669"/>
    <property type="project" value="UniProtKB-EC"/>
</dbReference>
<keyword evidence="14" id="KW-0805">Transcription regulation</keyword>
<keyword evidence="8" id="KW-0963">Cytoplasm</keyword>
<evidence type="ECO:0000256" key="14">
    <source>
        <dbReference type="ARBA" id="ARBA00023015"/>
    </source>
</evidence>
<dbReference type="AlphaFoldDB" id="A0A8X7QH88"/>
<dbReference type="PANTHER" id="PTHR10797">
    <property type="entry name" value="CCR4-NOT TRANSCRIPTION COMPLEX SUBUNIT"/>
    <property type="match status" value="1"/>
</dbReference>
<keyword evidence="9" id="KW-0540">Nuclease</keyword>
<keyword evidence="12" id="KW-0269">Exonuclease</keyword>
<evidence type="ECO:0000256" key="8">
    <source>
        <dbReference type="ARBA" id="ARBA00022490"/>
    </source>
</evidence>
<evidence type="ECO:0000256" key="6">
    <source>
        <dbReference type="ARBA" id="ARBA00011757"/>
    </source>
</evidence>
<comment type="subcellular location">
    <subcellularLocation>
        <location evidence="4">Cytoplasm</location>
    </subcellularLocation>
    <subcellularLocation>
        <location evidence="3">Nucleus</location>
    </subcellularLocation>
</comment>
<dbReference type="EMBL" id="JAAMPC010000013">
    <property type="protein sequence ID" value="KAG2270127.1"/>
    <property type="molecule type" value="Genomic_DNA"/>
</dbReference>
<keyword evidence="15" id="KW-0804">Transcription</keyword>
<evidence type="ECO:0000256" key="10">
    <source>
        <dbReference type="ARBA" id="ARBA00022723"/>
    </source>
</evidence>
<reference evidence="20 21" key="1">
    <citation type="submission" date="2020-02" db="EMBL/GenBank/DDBJ databases">
        <authorList>
            <person name="Ma Q."/>
            <person name="Huang Y."/>
            <person name="Song X."/>
            <person name="Pei D."/>
        </authorList>
    </citation>
    <scope>NUCLEOTIDE SEQUENCE [LARGE SCALE GENOMIC DNA]</scope>
    <source>
        <strain evidence="20">Sxm20200214</strain>
        <tissue evidence="20">Leaf</tissue>
    </source>
</reference>